<protein>
    <recommendedName>
        <fullName evidence="1">Coenzyme Q-binding protein COQ10 START domain-containing protein</fullName>
    </recommendedName>
</protein>
<dbReference type="InterPro" id="IPR023393">
    <property type="entry name" value="START-like_dom_sf"/>
</dbReference>
<evidence type="ECO:0000313" key="2">
    <source>
        <dbReference type="EMBL" id="BAW17643.1"/>
    </source>
</evidence>
<dbReference type="AlphaFoldDB" id="A0AAD1C9E2"/>
<gene>
    <name evidence="2" type="ORF">SITYG_16640</name>
</gene>
<dbReference type="Proteomes" id="UP000217792">
    <property type="component" value="Chromosome"/>
</dbReference>
<sequence length="135" mass="16055">MVFESIVNVDIWPKIFKPCQSVTLETVKDGKQKMRISAKTFVNTYEWNSIREIDYKRKKVKFKQLKPVFPLIEMSGTWEVRNFEEGTKVTLVHDYSIHKKNNSISHLIEVLIKKIYVDRNSEKELIGLKDYCERK</sequence>
<dbReference type="EMBL" id="AP014880">
    <property type="protein sequence ID" value="BAW17643.1"/>
    <property type="molecule type" value="Genomic_DNA"/>
</dbReference>
<dbReference type="SUPFAM" id="SSF55961">
    <property type="entry name" value="Bet v1-like"/>
    <property type="match status" value="1"/>
</dbReference>
<accession>A0AAD1C9E2</accession>
<dbReference type="Gene3D" id="3.30.530.20">
    <property type="match status" value="1"/>
</dbReference>
<feature type="domain" description="Coenzyme Q-binding protein COQ10 START" evidence="1">
    <location>
        <begin position="2"/>
        <end position="112"/>
    </location>
</feature>
<organism evidence="2 3">
    <name type="scientific">Streptococcus intermedius</name>
    <dbReference type="NCBI Taxonomy" id="1338"/>
    <lineage>
        <taxon>Bacteria</taxon>
        <taxon>Bacillati</taxon>
        <taxon>Bacillota</taxon>
        <taxon>Bacilli</taxon>
        <taxon>Lactobacillales</taxon>
        <taxon>Streptococcaceae</taxon>
        <taxon>Streptococcus</taxon>
        <taxon>Streptococcus anginosus group</taxon>
    </lineage>
</organism>
<name>A0AAD1C9E2_STRIT</name>
<evidence type="ECO:0000259" key="1">
    <source>
        <dbReference type="Pfam" id="PF03364"/>
    </source>
</evidence>
<evidence type="ECO:0000313" key="3">
    <source>
        <dbReference type="Proteomes" id="UP000217792"/>
    </source>
</evidence>
<dbReference type="Pfam" id="PF03364">
    <property type="entry name" value="Polyketide_cyc"/>
    <property type="match status" value="1"/>
</dbReference>
<dbReference type="InterPro" id="IPR005031">
    <property type="entry name" value="COQ10_START"/>
</dbReference>
<proteinExistence type="predicted"/>
<reference evidence="2 3" key="1">
    <citation type="journal article" date="2017" name="Infect. Immun.">
        <title>Characterization of the Pathogenicity of Streptococcus intermedius TYG1620 Isolated from a Human Brain Abscess Based on the Complete Genome Sequence with Transcriptome Analysis and Transposon Mutagenesis in a Murine Subcutaneous Abscess Model.</title>
        <authorList>
            <person name="Hasegawa N."/>
            <person name="Sekizuka T."/>
            <person name="Sugi Y."/>
            <person name="Kawakami N."/>
            <person name="Ogasawara Y."/>
            <person name="Kato K."/>
            <person name="Yamashita A."/>
            <person name="Takeuchi F."/>
            <person name="Kuroda M."/>
        </authorList>
    </citation>
    <scope>NUCLEOTIDE SEQUENCE [LARGE SCALE GENOMIC DNA]</scope>
    <source>
        <strain evidence="2 3">TYG1620</strain>
    </source>
</reference>